<dbReference type="OrthoDB" id="1491285at2"/>
<comment type="caution">
    <text evidence="1">The sequence shown here is derived from an EMBL/GenBank/DDBJ whole genome shotgun (WGS) entry which is preliminary data.</text>
</comment>
<organism evidence="1 2">
    <name type="scientific">Brumimicrobium salinarum</name>
    <dbReference type="NCBI Taxonomy" id="2058658"/>
    <lineage>
        <taxon>Bacteria</taxon>
        <taxon>Pseudomonadati</taxon>
        <taxon>Bacteroidota</taxon>
        <taxon>Flavobacteriia</taxon>
        <taxon>Flavobacteriales</taxon>
        <taxon>Crocinitomicaceae</taxon>
        <taxon>Brumimicrobium</taxon>
    </lineage>
</organism>
<dbReference type="AlphaFoldDB" id="A0A2I0R1F4"/>
<sequence>MRNYILLLITFFVIGTASNLKAQVVKKDDIIIDTYYGFPNLYTVILKGAALNSGYEKDVTVKGIGPLGLRGEYMISDNIGLGLEIGFNNTNLSYKEDVEEYNSNTNEYYTKTYTYEYNTHKPGFMFSFNYHFLKGADNFDAYFVVAAGYAKRKISFKSNNPNSINDVGVGLFPIAAKIGVGARYFFTQNLGLNVALGLGQGGIINGGLSFKL</sequence>
<evidence type="ECO:0000313" key="1">
    <source>
        <dbReference type="EMBL" id="PKR80412.1"/>
    </source>
</evidence>
<reference evidence="1 2" key="1">
    <citation type="submission" date="2017-12" db="EMBL/GenBank/DDBJ databases">
        <title>The draft genome sequence of Brumimicrobium saltpan LHR20.</title>
        <authorList>
            <person name="Do Z.-J."/>
            <person name="Luo H.-R."/>
        </authorList>
    </citation>
    <scope>NUCLEOTIDE SEQUENCE [LARGE SCALE GENOMIC DNA]</scope>
    <source>
        <strain evidence="1 2">LHR20</strain>
    </source>
</reference>
<accession>A0A2I0R1F4</accession>
<proteinExistence type="predicted"/>
<name>A0A2I0R1F4_9FLAO</name>
<gene>
    <name evidence="1" type="ORF">CW751_10100</name>
</gene>
<evidence type="ECO:0000313" key="2">
    <source>
        <dbReference type="Proteomes" id="UP000236654"/>
    </source>
</evidence>
<dbReference type="InterPro" id="IPR011250">
    <property type="entry name" value="OMP/PagP_B-barrel"/>
</dbReference>
<dbReference type="SUPFAM" id="SSF56925">
    <property type="entry name" value="OMPA-like"/>
    <property type="match status" value="1"/>
</dbReference>
<protein>
    <recommendedName>
        <fullName evidence="3">Outer membrane protein beta-barrel domain-containing protein</fullName>
    </recommendedName>
</protein>
<dbReference type="Proteomes" id="UP000236654">
    <property type="component" value="Unassembled WGS sequence"/>
</dbReference>
<dbReference type="EMBL" id="PJNI01000010">
    <property type="protein sequence ID" value="PKR80412.1"/>
    <property type="molecule type" value="Genomic_DNA"/>
</dbReference>
<evidence type="ECO:0008006" key="3">
    <source>
        <dbReference type="Google" id="ProtNLM"/>
    </source>
</evidence>
<keyword evidence="2" id="KW-1185">Reference proteome</keyword>
<dbReference type="RefSeq" id="WP_101334884.1">
    <property type="nucleotide sequence ID" value="NZ_PJNI01000010.1"/>
</dbReference>
<dbReference type="Gene3D" id="2.40.160.20">
    <property type="match status" value="1"/>
</dbReference>